<evidence type="ECO:0000313" key="2">
    <source>
        <dbReference type="EMBL" id="KAG2272030.1"/>
    </source>
</evidence>
<comment type="caution">
    <text evidence="2">The sequence shown here is derived from an EMBL/GenBank/DDBJ whole genome shotgun (WGS) entry which is preliminary data.</text>
</comment>
<proteinExistence type="predicted"/>
<dbReference type="AlphaFoldDB" id="A0A8X7QKH7"/>
<evidence type="ECO:0000256" key="1">
    <source>
        <dbReference type="SAM" id="MobiDB-lite"/>
    </source>
</evidence>
<protein>
    <submittedName>
        <fullName evidence="2">Uncharacterized protein</fullName>
    </submittedName>
</protein>
<feature type="compositionally biased region" description="Low complexity" evidence="1">
    <location>
        <begin position="55"/>
        <end position="64"/>
    </location>
</feature>
<organism evidence="2 3">
    <name type="scientific">Brassica carinata</name>
    <name type="common">Ethiopian mustard</name>
    <name type="synonym">Abyssinian cabbage</name>
    <dbReference type="NCBI Taxonomy" id="52824"/>
    <lineage>
        <taxon>Eukaryota</taxon>
        <taxon>Viridiplantae</taxon>
        <taxon>Streptophyta</taxon>
        <taxon>Embryophyta</taxon>
        <taxon>Tracheophyta</taxon>
        <taxon>Spermatophyta</taxon>
        <taxon>Magnoliopsida</taxon>
        <taxon>eudicotyledons</taxon>
        <taxon>Gunneridae</taxon>
        <taxon>Pentapetalae</taxon>
        <taxon>rosids</taxon>
        <taxon>malvids</taxon>
        <taxon>Brassicales</taxon>
        <taxon>Brassicaceae</taxon>
        <taxon>Brassiceae</taxon>
        <taxon>Brassica</taxon>
    </lineage>
</organism>
<feature type="region of interest" description="Disordered" evidence="1">
    <location>
        <begin position="41"/>
        <end position="109"/>
    </location>
</feature>
<gene>
    <name evidence="2" type="ORF">Bca52824_066585</name>
</gene>
<keyword evidence="3" id="KW-1185">Reference proteome</keyword>
<dbReference type="Proteomes" id="UP000886595">
    <property type="component" value="Unassembled WGS sequence"/>
</dbReference>
<dbReference type="EMBL" id="JAAMPC010000013">
    <property type="protein sequence ID" value="KAG2272030.1"/>
    <property type="molecule type" value="Genomic_DNA"/>
</dbReference>
<evidence type="ECO:0000313" key="3">
    <source>
        <dbReference type="Proteomes" id="UP000886595"/>
    </source>
</evidence>
<reference evidence="2 3" key="1">
    <citation type="submission" date="2020-02" db="EMBL/GenBank/DDBJ databases">
        <authorList>
            <person name="Ma Q."/>
            <person name="Huang Y."/>
            <person name="Song X."/>
            <person name="Pei D."/>
        </authorList>
    </citation>
    <scope>NUCLEOTIDE SEQUENCE [LARGE SCALE GENOMIC DNA]</scope>
    <source>
        <strain evidence="2">Sxm20200214</strain>
        <tissue evidence="2">Leaf</tissue>
    </source>
</reference>
<sequence>MRICSTQQGQVLGTFSHSKISQRCGNWVLISITMHAFLASSVPENSRSTMKRSLSESSILSEGSTAGRHGLAENDEEGKGLSDSAPEISTSETAMIAASLSAPPPTLRK</sequence>
<accession>A0A8X7QKH7</accession>
<feature type="compositionally biased region" description="Polar residues" evidence="1">
    <location>
        <begin position="42"/>
        <end position="52"/>
    </location>
</feature>
<name>A0A8X7QKH7_BRACI</name>